<dbReference type="GO" id="GO:0016887">
    <property type="term" value="F:ATP hydrolysis activity"/>
    <property type="evidence" value="ECO:0007669"/>
    <property type="project" value="InterPro"/>
</dbReference>
<organism evidence="6 7">
    <name type="scientific">Clostridium combesii</name>
    <dbReference type="NCBI Taxonomy" id="39481"/>
    <lineage>
        <taxon>Bacteria</taxon>
        <taxon>Bacillati</taxon>
        <taxon>Bacillota</taxon>
        <taxon>Clostridia</taxon>
        <taxon>Eubacteriales</taxon>
        <taxon>Clostridiaceae</taxon>
        <taxon>Clostridium</taxon>
    </lineage>
</organism>
<sequence>MSEYILNTTNLSKKYKKDFVVNNLNISIKRGEIYGFIGENGAGKTTFIRMITGLVAPTNGEIKLFSKEKGDELGNVRKRIGALIERPAFYPYMTAYENLEAFRIEKGIPGKECIDKILKSVGLYEDRNKKLKNFSLGMKQKLALAIALLGDPEFLILDEPINGLDPMGIKEVRELLKKLNKEKNITMLISSHILGELYQLATCYGIIHKGKLMEQITLKELDEKCKRSLSVKVDDVNKATTILETELSTNNFKVLPDGTIKLYDYVDNPRLVSSTLTKANIIIDQIMPNESNLEEYFINLVGGDHK</sequence>
<keyword evidence="2" id="KW-0813">Transport</keyword>
<dbReference type="InterPro" id="IPR003439">
    <property type="entry name" value="ABC_transporter-like_ATP-bd"/>
</dbReference>
<dbReference type="InterPro" id="IPR027417">
    <property type="entry name" value="P-loop_NTPase"/>
</dbReference>
<evidence type="ECO:0000313" key="7">
    <source>
        <dbReference type="Proteomes" id="UP000231322"/>
    </source>
</evidence>
<dbReference type="RefSeq" id="WP_099839918.1">
    <property type="nucleotide sequence ID" value="NZ_PEIK01000013.1"/>
</dbReference>
<name>A0A2G7HFE4_9CLOT</name>
<keyword evidence="4 6" id="KW-0067">ATP-binding</keyword>
<dbReference type="Proteomes" id="UP000231322">
    <property type="component" value="Unassembled WGS sequence"/>
</dbReference>
<gene>
    <name evidence="6" type="ORF">CS538_14545</name>
</gene>
<accession>A0A2G7HFE4</accession>
<comment type="caution">
    <text evidence="6">The sequence shown here is derived from an EMBL/GenBank/DDBJ whole genome shotgun (WGS) entry which is preliminary data.</text>
</comment>
<dbReference type="InterPro" id="IPR003593">
    <property type="entry name" value="AAA+_ATPase"/>
</dbReference>
<reference evidence="6 7" key="1">
    <citation type="submission" date="2017-10" db="EMBL/GenBank/DDBJ databases">
        <title>Reclassification of Eubacterium combesii and discrepancies in the nomenclature of botulinum neurotoxin producing clostridia. Request for an Opinion.</title>
        <authorList>
            <person name="Dobritsa A.P."/>
            <person name="Kutumbaka K.K."/>
            <person name="Samadpour M."/>
        </authorList>
    </citation>
    <scope>NUCLEOTIDE SEQUENCE [LARGE SCALE GENOMIC DNA]</scope>
    <source>
        <strain evidence="6 7">DSM 20696</strain>
    </source>
</reference>
<evidence type="ECO:0000256" key="1">
    <source>
        <dbReference type="ARBA" id="ARBA00005417"/>
    </source>
</evidence>
<dbReference type="SUPFAM" id="SSF52540">
    <property type="entry name" value="P-loop containing nucleoside triphosphate hydrolases"/>
    <property type="match status" value="1"/>
</dbReference>
<evidence type="ECO:0000256" key="2">
    <source>
        <dbReference type="ARBA" id="ARBA00022448"/>
    </source>
</evidence>
<dbReference type="PANTHER" id="PTHR43335:SF8">
    <property type="entry name" value="ABC TRANSPORTER, ATP-BINDING PROTEIN"/>
    <property type="match status" value="1"/>
</dbReference>
<comment type="similarity">
    <text evidence="1">Belongs to the ABC transporter superfamily.</text>
</comment>
<dbReference type="PROSITE" id="PS50893">
    <property type="entry name" value="ABC_TRANSPORTER_2"/>
    <property type="match status" value="1"/>
</dbReference>
<dbReference type="EMBL" id="PEIK01000013">
    <property type="protein sequence ID" value="PIH03082.1"/>
    <property type="molecule type" value="Genomic_DNA"/>
</dbReference>
<feature type="domain" description="ABC transporter" evidence="5">
    <location>
        <begin position="6"/>
        <end position="234"/>
    </location>
</feature>
<evidence type="ECO:0000313" key="6">
    <source>
        <dbReference type="EMBL" id="PIH03082.1"/>
    </source>
</evidence>
<dbReference type="Pfam" id="PF00005">
    <property type="entry name" value="ABC_tran"/>
    <property type="match status" value="1"/>
</dbReference>
<dbReference type="PANTHER" id="PTHR43335">
    <property type="entry name" value="ABC TRANSPORTER, ATP-BINDING PROTEIN"/>
    <property type="match status" value="1"/>
</dbReference>
<dbReference type="Gene3D" id="3.40.50.300">
    <property type="entry name" value="P-loop containing nucleotide triphosphate hydrolases"/>
    <property type="match status" value="1"/>
</dbReference>
<protein>
    <submittedName>
        <fullName evidence="6">Bacitracin ABC transporter ATP-binding protein</fullName>
    </submittedName>
</protein>
<evidence type="ECO:0000256" key="4">
    <source>
        <dbReference type="ARBA" id="ARBA00022840"/>
    </source>
</evidence>
<dbReference type="AlphaFoldDB" id="A0A2G7HFE4"/>
<keyword evidence="3" id="KW-0547">Nucleotide-binding</keyword>
<dbReference type="InterPro" id="IPR017871">
    <property type="entry name" value="ABC_transporter-like_CS"/>
</dbReference>
<evidence type="ECO:0000259" key="5">
    <source>
        <dbReference type="PROSITE" id="PS50893"/>
    </source>
</evidence>
<proteinExistence type="inferred from homology"/>
<dbReference type="PROSITE" id="PS00211">
    <property type="entry name" value="ABC_TRANSPORTER_1"/>
    <property type="match status" value="1"/>
</dbReference>
<dbReference type="SMART" id="SM00382">
    <property type="entry name" value="AAA"/>
    <property type="match status" value="1"/>
</dbReference>
<evidence type="ECO:0000256" key="3">
    <source>
        <dbReference type="ARBA" id="ARBA00022741"/>
    </source>
</evidence>
<keyword evidence="7" id="KW-1185">Reference proteome</keyword>
<dbReference type="GO" id="GO:0005524">
    <property type="term" value="F:ATP binding"/>
    <property type="evidence" value="ECO:0007669"/>
    <property type="project" value="UniProtKB-KW"/>
</dbReference>